<keyword evidence="4" id="KW-1185">Reference proteome</keyword>
<feature type="domain" description="Mab-21-like HhH/H2TH-like" evidence="2">
    <location>
        <begin position="123"/>
        <end position="195"/>
    </location>
</feature>
<dbReference type="AlphaFoldDB" id="A0A6A4XGJ0"/>
<evidence type="ECO:0000313" key="3">
    <source>
        <dbReference type="EMBL" id="KAF0313852.1"/>
    </source>
</evidence>
<evidence type="ECO:0000256" key="1">
    <source>
        <dbReference type="ARBA" id="ARBA00008307"/>
    </source>
</evidence>
<organism evidence="3 4">
    <name type="scientific">Amphibalanus amphitrite</name>
    <name type="common">Striped barnacle</name>
    <name type="synonym">Balanus amphitrite</name>
    <dbReference type="NCBI Taxonomy" id="1232801"/>
    <lineage>
        <taxon>Eukaryota</taxon>
        <taxon>Metazoa</taxon>
        <taxon>Ecdysozoa</taxon>
        <taxon>Arthropoda</taxon>
        <taxon>Crustacea</taxon>
        <taxon>Multicrustacea</taxon>
        <taxon>Cirripedia</taxon>
        <taxon>Thoracica</taxon>
        <taxon>Thoracicalcarea</taxon>
        <taxon>Balanomorpha</taxon>
        <taxon>Balanoidea</taxon>
        <taxon>Balanidae</taxon>
        <taxon>Amphibalaninae</taxon>
        <taxon>Amphibalanus</taxon>
    </lineage>
</organism>
<proteinExistence type="inferred from homology"/>
<comment type="similarity">
    <text evidence="1">Belongs to the mab-21 family.</text>
</comment>
<dbReference type="InterPro" id="IPR046906">
    <property type="entry name" value="Mab-21_HhH/H2TH-like"/>
</dbReference>
<reference evidence="3 4" key="1">
    <citation type="submission" date="2019-07" db="EMBL/GenBank/DDBJ databases">
        <title>Draft genome assembly of a fouling barnacle, Amphibalanus amphitrite (Darwin, 1854): The first reference genome for Thecostraca.</title>
        <authorList>
            <person name="Kim W."/>
        </authorList>
    </citation>
    <scope>NUCLEOTIDE SEQUENCE [LARGE SCALE GENOMIC DNA]</scope>
    <source>
        <strain evidence="3">SNU_AA5</strain>
        <tissue evidence="3">Soma without cirri and trophi</tissue>
    </source>
</reference>
<dbReference type="Gene3D" id="1.10.1410.40">
    <property type="match status" value="1"/>
</dbReference>
<sequence>MNLLRFTSRGERKVMKKALHDIRQNLNTLLASELCVYVPCLQEMLTQTTRQLTERQTHPDSEGPGFVWDAAPLLGLLTEDDLRKLLGDPDAVRAWLRRQHQMPETERPAGLPADLRSLVPNGKMVKSYYAKTALLWLCEETPKDDWTTVSQGVIKLLDFLEQAVDTGNLPCYFWSEVNLLRLTSQGDREVMKKALHDIRQNLNTLLAQCAW</sequence>
<dbReference type="Pfam" id="PF20266">
    <property type="entry name" value="Mab-21_C"/>
    <property type="match status" value="1"/>
</dbReference>
<protein>
    <recommendedName>
        <fullName evidence="2">Mab-21-like HhH/H2TH-like domain-containing protein</fullName>
    </recommendedName>
</protein>
<evidence type="ECO:0000313" key="4">
    <source>
        <dbReference type="Proteomes" id="UP000440578"/>
    </source>
</evidence>
<name>A0A6A4XGJ0_AMPAM</name>
<accession>A0A6A4XGJ0</accession>
<dbReference type="Proteomes" id="UP000440578">
    <property type="component" value="Unassembled WGS sequence"/>
</dbReference>
<gene>
    <name evidence="3" type="ORF">FJT64_015663</name>
</gene>
<dbReference type="EMBL" id="VIIS01000068">
    <property type="protein sequence ID" value="KAF0313852.1"/>
    <property type="molecule type" value="Genomic_DNA"/>
</dbReference>
<evidence type="ECO:0000259" key="2">
    <source>
        <dbReference type="Pfam" id="PF20266"/>
    </source>
</evidence>
<dbReference type="PANTHER" id="PTHR10656:SF42">
    <property type="entry name" value="CYCLIC GMP-AMP SYNTHASE-LIKE PROTEIN-RELATED"/>
    <property type="match status" value="1"/>
</dbReference>
<comment type="caution">
    <text evidence="3">The sequence shown here is derived from an EMBL/GenBank/DDBJ whole genome shotgun (WGS) entry which is preliminary data.</text>
</comment>
<dbReference type="PANTHER" id="PTHR10656">
    <property type="entry name" value="CELL FATE DETERMINING PROTEIN MAB21-RELATED"/>
    <property type="match status" value="1"/>
</dbReference>